<organism evidence="1 2">
    <name type="scientific">Ottowia oryzae</name>
    <dbReference type="NCBI Taxonomy" id="2109914"/>
    <lineage>
        <taxon>Bacteria</taxon>
        <taxon>Pseudomonadati</taxon>
        <taxon>Pseudomonadota</taxon>
        <taxon>Betaproteobacteria</taxon>
        <taxon>Burkholderiales</taxon>
        <taxon>Comamonadaceae</taxon>
        <taxon>Ottowia</taxon>
    </lineage>
</organism>
<sequence>MTQNFERHLAEDRRLVILRMLAHSMGYSANAYAVEAVLGDMGHVVSTDRVRSDIAWLVEQGLATTTQVGGVTIAKITERGLDTARGKTVVPGVKRPQPD</sequence>
<dbReference type="Proteomes" id="UP000239709">
    <property type="component" value="Chromosome"/>
</dbReference>
<evidence type="ECO:0000313" key="1">
    <source>
        <dbReference type="EMBL" id="AVO33018.1"/>
    </source>
</evidence>
<dbReference type="OrthoDB" id="8527781at2"/>
<name>A0A2S0MAY0_9BURK</name>
<evidence type="ECO:0000313" key="2">
    <source>
        <dbReference type="Proteomes" id="UP000239709"/>
    </source>
</evidence>
<gene>
    <name evidence="1" type="ORF">C6570_01155</name>
</gene>
<protein>
    <recommendedName>
        <fullName evidence="3">ArsR family transcriptional regulator</fullName>
    </recommendedName>
</protein>
<dbReference type="AlphaFoldDB" id="A0A2S0MAY0"/>
<dbReference type="KEGG" id="otk:C6570_01155"/>
<dbReference type="EMBL" id="CP027666">
    <property type="protein sequence ID" value="AVO33018.1"/>
    <property type="molecule type" value="Genomic_DNA"/>
</dbReference>
<proteinExistence type="predicted"/>
<accession>A0A2S0MAY0</accession>
<reference evidence="1 2" key="1">
    <citation type="submission" date="2018-03" db="EMBL/GenBank/DDBJ databases">
        <title>Genome sequencing of Ottowia sp.</title>
        <authorList>
            <person name="Kim S.-J."/>
            <person name="Heo J."/>
            <person name="Kwon S.-W."/>
        </authorList>
    </citation>
    <scope>NUCLEOTIDE SEQUENCE [LARGE SCALE GENOMIC DNA]</scope>
    <source>
        <strain evidence="1 2">KADR8-3</strain>
    </source>
</reference>
<keyword evidence="2" id="KW-1185">Reference proteome</keyword>
<dbReference type="RefSeq" id="WP_106701301.1">
    <property type="nucleotide sequence ID" value="NZ_CP027666.1"/>
</dbReference>
<evidence type="ECO:0008006" key="3">
    <source>
        <dbReference type="Google" id="ProtNLM"/>
    </source>
</evidence>